<feature type="compositionally biased region" description="Acidic residues" evidence="11">
    <location>
        <begin position="84"/>
        <end position="98"/>
    </location>
</feature>
<evidence type="ECO:0000256" key="11">
    <source>
        <dbReference type="SAM" id="MobiDB-lite"/>
    </source>
</evidence>
<dbReference type="PANTHER" id="PTHR47772">
    <property type="entry name" value="ZINC FINGER PROTEIN 200"/>
    <property type="match status" value="1"/>
</dbReference>
<feature type="compositionally biased region" description="Polar residues" evidence="11">
    <location>
        <begin position="894"/>
        <end position="911"/>
    </location>
</feature>
<feature type="domain" description="C2H2-type" evidence="12">
    <location>
        <begin position="449"/>
        <end position="477"/>
    </location>
</feature>
<keyword evidence="6" id="KW-0862">Zinc</keyword>
<proteinExistence type="inferred from homology"/>
<evidence type="ECO:0000256" key="2">
    <source>
        <dbReference type="ARBA" id="ARBA00006991"/>
    </source>
</evidence>
<dbReference type="EMBL" id="JAIZAY010000023">
    <property type="protein sequence ID" value="KAJ8019427.1"/>
    <property type="molecule type" value="Genomic_DNA"/>
</dbReference>
<dbReference type="GO" id="GO:0008270">
    <property type="term" value="F:zinc ion binding"/>
    <property type="evidence" value="ECO:0007669"/>
    <property type="project" value="UniProtKB-KW"/>
</dbReference>
<keyword evidence="7" id="KW-0805">Transcription regulation</keyword>
<evidence type="ECO:0000256" key="10">
    <source>
        <dbReference type="PROSITE-ProRule" id="PRU00042"/>
    </source>
</evidence>
<evidence type="ECO:0000313" key="13">
    <source>
        <dbReference type="EMBL" id="KAJ8019427.1"/>
    </source>
</evidence>
<evidence type="ECO:0000313" key="14">
    <source>
        <dbReference type="Proteomes" id="UP001152320"/>
    </source>
</evidence>
<comment type="subcellular location">
    <subcellularLocation>
        <location evidence="1">Nucleus</location>
    </subcellularLocation>
</comment>
<dbReference type="AlphaFoldDB" id="A0A9Q1BCE1"/>
<keyword evidence="3" id="KW-0479">Metal-binding</keyword>
<feature type="domain" description="C2H2-type" evidence="12">
    <location>
        <begin position="365"/>
        <end position="393"/>
    </location>
</feature>
<evidence type="ECO:0000256" key="8">
    <source>
        <dbReference type="ARBA" id="ARBA00023163"/>
    </source>
</evidence>
<dbReference type="Pfam" id="PF12874">
    <property type="entry name" value="zf-met"/>
    <property type="match status" value="1"/>
</dbReference>
<feature type="domain" description="C2H2-type" evidence="12">
    <location>
        <begin position="478"/>
        <end position="505"/>
    </location>
</feature>
<feature type="compositionally biased region" description="Basic and acidic residues" evidence="11">
    <location>
        <begin position="632"/>
        <end position="648"/>
    </location>
</feature>
<feature type="domain" description="C2H2-type" evidence="12">
    <location>
        <begin position="566"/>
        <end position="593"/>
    </location>
</feature>
<dbReference type="SMART" id="SM00355">
    <property type="entry name" value="ZnF_C2H2"/>
    <property type="match status" value="10"/>
</dbReference>
<dbReference type="GO" id="GO:0005634">
    <property type="term" value="C:nucleus"/>
    <property type="evidence" value="ECO:0007669"/>
    <property type="project" value="UniProtKB-SubCell"/>
</dbReference>
<reference evidence="13" key="1">
    <citation type="submission" date="2021-10" db="EMBL/GenBank/DDBJ databases">
        <title>Tropical sea cucumber genome reveals ecological adaptation and Cuvierian tubules defense mechanism.</title>
        <authorList>
            <person name="Chen T."/>
        </authorList>
    </citation>
    <scope>NUCLEOTIDE SEQUENCE</scope>
    <source>
        <strain evidence="13">Nanhai2018</strain>
        <tissue evidence="13">Muscle</tissue>
    </source>
</reference>
<organism evidence="13 14">
    <name type="scientific">Holothuria leucospilota</name>
    <name type="common">Black long sea cucumber</name>
    <name type="synonym">Mertensiothuria leucospilota</name>
    <dbReference type="NCBI Taxonomy" id="206669"/>
    <lineage>
        <taxon>Eukaryota</taxon>
        <taxon>Metazoa</taxon>
        <taxon>Echinodermata</taxon>
        <taxon>Eleutherozoa</taxon>
        <taxon>Echinozoa</taxon>
        <taxon>Holothuroidea</taxon>
        <taxon>Aspidochirotacea</taxon>
        <taxon>Aspidochirotida</taxon>
        <taxon>Holothuriidae</taxon>
        <taxon>Holothuria</taxon>
    </lineage>
</organism>
<feature type="domain" description="C2H2-type" evidence="12">
    <location>
        <begin position="337"/>
        <end position="364"/>
    </location>
</feature>
<dbReference type="GO" id="GO:1990837">
    <property type="term" value="F:sequence-specific double-stranded DNA binding"/>
    <property type="evidence" value="ECO:0007669"/>
    <property type="project" value="UniProtKB-ARBA"/>
</dbReference>
<dbReference type="FunFam" id="3.30.160.60:FF:000303">
    <property type="entry name" value="Zinc finger protein 41"/>
    <property type="match status" value="1"/>
</dbReference>
<protein>
    <recommendedName>
        <fullName evidence="12">C2H2-type domain-containing protein</fullName>
    </recommendedName>
</protein>
<dbReference type="SUPFAM" id="SSF57667">
    <property type="entry name" value="beta-beta-alpha zinc fingers"/>
    <property type="match status" value="6"/>
</dbReference>
<dbReference type="InterPro" id="IPR036236">
    <property type="entry name" value="Znf_C2H2_sf"/>
</dbReference>
<feature type="region of interest" description="Disordered" evidence="11">
    <location>
        <begin position="80"/>
        <end position="173"/>
    </location>
</feature>
<evidence type="ECO:0000256" key="9">
    <source>
        <dbReference type="ARBA" id="ARBA00023242"/>
    </source>
</evidence>
<comment type="similarity">
    <text evidence="2">Belongs to the krueppel C2H2-type zinc-finger protein family.</text>
</comment>
<keyword evidence="5 10" id="KW-0863">Zinc-finger</keyword>
<evidence type="ECO:0000256" key="5">
    <source>
        <dbReference type="ARBA" id="ARBA00022771"/>
    </source>
</evidence>
<dbReference type="Proteomes" id="UP001152320">
    <property type="component" value="Chromosome 23"/>
</dbReference>
<feature type="region of interest" description="Disordered" evidence="11">
    <location>
        <begin position="894"/>
        <end position="996"/>
    </location>
</feature>
<dbReference type="FunFam" id="3.30.160.60:FF:000100">
    <property type="entry name" value="Zinc finger 45-like"/>
    <property type="match status" value="1"/>
</dbReference>
<evidence type="ECO:0000256" key="7">
    <source>
        <dbReference type="ARBA" id="ARBA00023015"/>
    </source>
</evidence>
<feature type="region of interest" description="Disordered" evidence="11">
    <location>
        <begin position="614"/>
        <end position="712"/>
    </location>
</feature>
<dbReference type="PANTHER" id="PTHR47772:SF15">
    <property type="entry name" value="REDUCED EXPRESSION 2-RELATED"/>
    <property type="match status" value="1"/>
</dbReference>
<feature type="domain" description="C2H2-type" evidence="12">
    <location>
        <begin position="393"/>
        <end position="420"/>
    </location>
</feature>
<keyword evidence="4" id="KW-0677">Repeat</keyword>
<feature type="domain" description="C2H2-type" evidence="12">
    <location>
        <begin position="510"/>
        <end position="537"/>
    </location>
</feature>
<dbReference type="FunFam" id="3.30.160.60:FF:002343">
    <property type="entry name" value="Zinc finger protein 33A"/>
    <property type="match status" value="2"/>
</dbReference>
<evidence type="ECO:0000256" key="3">
    <source>
        <dbReference type="ARBA" id="ARBA00022723"/>
    </source>
</evidence>
<keyword evidence="9" id="KW-0539">Nucleus</keyword>
<feature type="compositionally biased region" description="Basic and acidic residues" evidence="11">
    <location>
        <begin position="688"/>
        <end position="697"/>
    </location>
</feature>
<evidence type="ECO:0000256" key="4">
    <source>
        <dbReference type="ARBA" id="ARBA00022737"/>
    </source>
</evidence>
<dbReference type="InterPro" id="IPR050636">
    <property type="entry name" value="C2H2-ZF_domain-containing"/>
</dbReference>
<comment type="caution">
    <text evidence="13">The sequence shown here is derived from an EMBL/GenBank/DDBJ whole genome shotgun (WGS) entry which is preliminary data.</text>
</comment>
<dbReference type="OrthoDB" id="427030at2759"/>
<feature type="compositionally biased region" description="Basic and acidic residues" evidence="11">
    <location>
        <begin position="148"/>
        <end position="159"/>
    </location>
</feature>
<dbReference type="InterPro" id="IPR013087">
    <property type="entry name" value="Znf_C2H2_type"/>
</dbReference>
<feature type="compositionally biased region" description="Polar residues" evidence="11">
    <location>
        <begin position="921"/>
        <end position="936"/>
    </location>
</feature>
<dbReference type="Pfam" id="PF00096">
    <property type="entry name" value="zf-C2H2"/>
    <property type="match status" value="4"/>
</dbReference>
<feature type="compositionally biased region" description="Polar residues" evidence="11">
    <location>
        <begin position="948"/>
        <end position="979"/>
    </location>
</feature>
<feature type="compositionally biased region" description="Polar residues" evidence="11">
    <location>
        <begin position="239"/>
        <end position="252"/>
    </location>
</feature>
<name>A0A9Q1BCE1_HOLLE</name>
<feature type="region of interest" description="Disordered" evidence="11">
    <location>
        <begin position="1204"/>
        <end position="1223"/>
    </location>
</feature>
<evidence type="ECO:0000259" key="12">
    <source>
        <dbReference type="PROSITE" id="PS50157"/>
    </source>
</evidence>
<keyword evidence="8" id="KW-0804">Transcription</keyword>
<accession>A0A9Q1BCE1</accession>
<feature type="domain" description="C2H2-type" evidence="12">
    <location>
        <begin position="421"/>
        <end position="448"/>
    </location>
</feature>
<feature type="domain" description="C2H2-type" evidence="12">
    <location>
        <begin position="538"/>
        <end position="565"/>
    </location>
</feature>
<feature type="domain" description="C2H2-type" evidence="12">
    <location>
        <begin position="594"/>
        <end position="622"/>
    </location>
</feature>
<dbReference type="PROSITE" id="PS00028">
    <property type="entry name" value="ZINC_FINGER_C2H2_1"/>
    <property type="match status" value="10"/>
</dbReference>
<dbReference type="PROSITE" id="PS50157">
    <property type="entry name" value="ZINC_FINGER_C2H2_2"/>
    <property type="match status" value="10"/>
</dbReference>
<evidence type="ECO:0000256" key="1">
    <source>
        <dbReference type="ARBA" id="ARBA00004123"/>
    </source>
</evidence>
<dbReference type="Gene3D" id="3.30.160.60">
    <property type="entry name" value="Classic Zinc Finger"/>
    <property type="match status" value="8"/>
</dbReference>
<evidence type="ECO:0000256" key="6">
    <source>
        <dbReference type="ARBA" id="ARBA00022833"/>
    </source>
</evidence>
<sequence length="1266" mass="140791">MATQRSNGKIPTSSSAFSDANRIRVGVRMNDVPRWNNVLLKSGKKNNAALLEWMLQLAEEKLRLDPRESQQEWEEALKKKTDLFDDVESGSENQEDGVSDNSKDDTAGSPSDADSNLEPLLVEDSGGERNHLVTIEMYSSTGMVNETGKVDSSPEKSDSKLVNPKTSKDPVTVEKVVPVPKVLEEQITVEKKGSNAPIRKRFRLRESQAMNASESVKEEAPQTFREPLKVRRKLEKNISKSTAQPPKQTMTLRSREKSGTAVPTSSNPTPAKVKKVVKSKGTIFSHLPPSEPEGETTQDLLEPKKCSDQQSILSSSLKLVLRSSKKSDGKVSGQGPFQCSHCPRGFNNATSHRRHEKAHVNQADFVCGVCNKRFSSGGSLWHHKKSMHEEKNLKCPHCDQKFAVERFLKCHLRKHTGEKPYKCRTCGSEFALASTLRNHEWTHSGIKPFLCDTCGVSFRRKDNLENHIERRHTQVELFSCDLCDKKFSFQASLDNHKIHHQNESNGVMPYTCHLCQKQYTTPKGLQCHINRHKLSKDHVCETCGKVFKLRYYLTKHQAIHLKVKPHVCRICDRGFAQKSNLDIHMRTHTGAKPYSCTLCGKSFAHNVSLKGHISMSHSGAGGTSTSKTKAVKRSESNKRDHEVEGSKERPKKRGKRNLNQFTPKKKTQNTIEEVKNLPFMGFSQGNLNHDDGKERSGHPTTDSSALNVPAGQANCDSRALDNITANDHLIERRVLEDTIENEKQDVPDSLKSNLIIDEQPPHLHYNQTESTISPDIHIPLSVSGPVSASNGRDGTVMIGIPQDISYNTPMSNNHAMDKGQYLISSSTLGLVREISQSLTPNRPNEHTMGQLNGVEQVASPTPPINQHQEHHLQQDLRHFSGVPHQILHNHAANHTSQGRYPQPMPTGSPQVVMSPPGMPHQTGNVSPSVSSQQDESLTPRGMDIHAPASQSRLDQQPMSDGSPHENLSPQPMMPQNDTASPMAPSLQVENSMSQPPYPQNINYLPTFHTQPQPLTITAQSTPLLPNMIRKEQPVLVEGLAQNFTAMIPFRALAPETAAQMVQDPRLNLQSTNIQGTNQPVHLPFRYIEYSQTPAQTSQPSHIRPDSLPSMTNHFNKSQANLPASRMTSSLQQSFTVSSNFVSAMCMEQPRGTPSYTNAPGQRSPVYANTSISNHIENAKQVSNSVSVEHLSHAGVDGVWKQQEARWEASHPHQLPTHPGQTLARDMSNIPAQIHRQLLSDYTRKMIPLHTSASSASQQPSWESPSS</sequence>
<feature type="compositionally biased region" description="Polar residues" evidence="11">
    <location>
        <begin position="987"/>
        <end position="996"/>
    </location>
</feature>
<dbReference type="Pfam" id="PF13912">
    <property type="entry name" value="zf-C2H2_6"/>
    <property type="match status" value="1"/>
</dbReference>
<keyword evidence="14" id="KW-1185">Reference proteome</keyword>
<gene>
    <name evidence="13" type="ORF">HOLleu_41018</name>
</gene>
<feature type="region of interest" description="Disordered" evidence="11">
    <location>
        <begin position="204"/>
        <end position="304"/>
    </location>
</feature>